<protein>
    <submittedName>
        <fullName evidence="2">PepSY-associated TM helix domain protein</fullName>
    </submittedName>
</protein>
<dbReference type="HOGENOM" id="CLU_124382_0_0_10"/>
<name>F0RIK3_CELLC</name>
<dbReference type="Proteomes" id="UP000007487">
    <property type="component" value="Chromosome"/>
</dbReference>
<reference evidence="2 3" key="1">
    <citation type="journal article" date="2011" name="Stand. Genomic Sci.">
        <title>Complete genome sequence of Cellulophaga lytica type strain (LIM- 21).</title>
        <authorList>
            <person name="Pati A."/>
            <person name="Abt B."/>
            <person name="Teshima H."/>
            <person name="Nolan M."/>
            <person name="Lapidus A."/>
            <person name="Lucas S."/>
            <person name="Hammon N."/>
            <person name="Deshpande S."/>
            <person name="Cheng J.F."/>
            <person name="Tapia R."/>
            <person name="Han C."/>
            <person name="Goodwin L."/>
            <person name="Pitluck S."/>
            <person name="Liolios K."/>
            <person name="Pagani I."/>
            <person name="Mavromatis K."/>
            <person name="Ovchinikova G."/>
            <person name="Chen A."/>
            <person name="Palaniappan K."/>
            <person name="Land M."/>
            <person name="Hauser L."/>
            <person name="Jeffries C.D."/>
            <person name="Detter J.C."/>
            <person name="Brambilla E.M."/>
            <person name="Kannan K.P."/>
            <person name="Rohde M."/>
            <person name="Spring S."/>
            <person name="Goker M."/>
            <person name="Woyke T."/>
            <person name="Bristow J."/>
            <person name="Eisen J.A."/>
            <person name="Markowitz V."/>
            <person name="Hugenholtz P."/>
            <person name="Kyrpides N.C."/>
            <person name="Klenk H.P."/>
            <person name="Ivanova N."/>
        </authorList>
    </citation>
    <scope>NUCLEOTIDE SEQUENCE [LARGE SCALE GENOMIC DNA]</scope>
    <source>
        <strain evidence="3">ATCC 23178 / DSM 7489 / JCM 8516 / NBRC 14961 / NCIMB 1423 / VKM B-1433 / Cy l20</strain>
    </source>
</reference>
<evidence type="ECO:0000313" key="2">
    <source>
        <dbReference type="EMBL" id="ADY30347.1"/>
    </source>
</evidence>
<keyword evidence="1" id="KW-0472">Membrane</keyword>
<feature type="transmembrane region" description="Helical" evidence="1">
    <location>
        <begin position="181"/>
        <end position="203"/>
    </location>
</feature>
<gene>
    <name evidence="2" type="ordered locus">Celly_2530</name>
</gene>
<dbReference type="STRING" id="867900.Celly_2530"/>
<dbReference type="Pfam" id="PF03929">
    <property type="entry name" value="PepSY_TM"/>
    <property type="match status" value="1"/>
</dbReference>
<dbReference type="InterPro" id="IPR005625">
    <property type="entry name" value="PepSY-ass_TM"/>
</dbReference>
<organism evidence="2 3">
    <name type="scientific">Cellulophaga lytica (strain ATCC 23178 / DSM 7489 / JCM 8516 / NBRC 14961 / NCIMB 1423 / VKM B-1433 / Cy l20)</name>
    <dbReference type="NCBI Taxonomy" id="867900"/>
    <lineage>
        <taxon>Bacteria</taxon>
        <taxon>Pseudomonadati</taxon>
        <taxon>Bacteroidota</taxon>
        <taxon>Flavobacteriia</taxon>
        <taxon>Flavobacteriales</taxon>
        <taxon>Flavobacteriaceae</taxon>
        <taxon>Cellulophaga</taxon>
    </lineage>
</organism>
<evidence type="ECO:0000256" key="1">
    <source>
        <dbReference type="SAM" id="Phobius"/>
    </source>
</evidence>
<keyword evidence="1" id="KW-1133">Transmembrane helix</keyword>
<feature type="transmembrane region" description="Helical" evidence="1">
    <location>
        <begin position="12"/>
        <end position="32"/>
    </location>
</feature>
<dbReference type="KEGG" id="cly:Celly_2530"/>
<proteinExistence type="predicted"/>
<evidence type="ECO:0000313" key="3">
    <source>
        <dbReference type="Proteomes" id="UP000007487"/>
    </source>
</evidence>
<keyword evidence="3" id="KW-1185">Reference proteome</keyword>
<keyword evidence="1" id="KW-0812">Transmembrane</keyword>
<feature type="transmembrane region" description="Helical" evidence="1">
    <location>
        <begin position="53"/>
        <end position="73"/>
    </location>
</feature>
<dbReference type="OrthoDB" id="271465at2"/>
<dbReference type="eggNOG" id="COG3182">
    <property type="taxonomic scope" value="Bacteria"/>
</dbReference>
<dbReference type="EMBL" id="CP002534">
    <property type="protein sequence ID" value="ADY30347.1"/>
    <property type="molecule type" value="Genomic_DNA"/>
</dbReference>
<dbReference type="AlphaFoldDB" id="F0RIK3"/>
<accession>F0RIK3</accession>
<sequence>MFAKCKLALLTYYYEILVRFSLFSETLNKFLLKIKINKLAKSTRLYRNLHKTVAIILVAFILIISATGALLAWKSELYLKPATHKITTKNHTLVSLETIEKNAIAYVDSLQLSTLIDRIDYRPKKGIAKIRFDEHFTELQINCYTGKVVSVKQRTDTIIEMIHDGSIVDYFIKNDASIFKLLYSTILALGLIFISISGIILWINPKKIKKIKTTNNQ</sequence>